<organism evidence="1">
    <name type="scientific">Hexamita inflata</name>
    <dbReference type="NCBI Taxonomy" id="28002"/>
    <lineage>
        <taxon>Eukaryota</taxon>
        <taxon>Metamonada</taxon>
        <taxon>Diplomonadida</taxon>
        <taxon>Hexamitidae</taxon>
        <taxon>Hexamitinae</taxon>
        <taxon>Hexamita</taxon>
    </lineage>
</organism>
<evidence type="ECO:0000313" key="1">
    <source>
        <dbReference type="EMBL" id="CAI9934311.1"/>
    </source>
</evidence>
<accession>A0AA86PAV4</accession>
<dbReference type="EMBL" id="CATOUU010000564">
    <property type="protein sequence ID" value="CAI9934311.1"/>
    <property type="molecule type" value="Genomic_DNA"/>
</dbReference>
<dbReference type="Proteomes" id="UP001642409">
    <property type="component" value="Unassembled WGS sequence"/>
</dbReference>
<evidence type="ECO:0000313" key="3">
    <source>
        <dbReference type="Proteomes" id="UP001642409"/>
    </source>
</evidence>
<proteinExistence type="predicted"/>
<reference evidence="2 3" key="2">
    <citation type="submission" date="2024-07" db="EMBL/GenBank/DDBJ databases">
        <authorList>
            <person name="Akdeniz Z."/>
        </authorList>
    </citation>
    <scope>NUCLEOTIDE SEQUENCE [LARGE SCALE GENOMIC DNA]</scope>
</reference>
<dbReference type="AlphaFoldDB" id="A0AA86PAV4"/>
<sequence>MTSSISTYVSDVYKSLLGAINGIATAQDPCNQWPGSVNHGGLCKCKYGDESDQYQQVFCPNWNMCCRFAGIAATTYIYRCVGNTYQMSEGQPCPGHRMYANDGYGG</sequence>
<name>A0AA86PAV4_9EUKA</name>
<gene>
    <name evidence="1" type="ORF">HINF_LOCUS21956</name>
    <name evidence="2" type="ORF">HINF_LOCUS28054</name>
</gene>
<evidence type="ECO:0000313" key="2">
    <source>
        <dbReference type="EMBL" id="CAL6021199.1"/>
    </source>
</evidence>
<protein>
    <submittedName>
        <fullName evidence="2">Hypothetical_protein</fullName>
    </submittedName>
</protein>
<keyword evidence="3" id="KW-1185">Reference proteome</keyword>
<comment type="caution">
    <text evidence="1">The sequence shown here is derived from an EMBL/GenBank/DDBJ whole genome shotgun (WGS) entry which is preliminary data.</text>
</comment>
<dbReference type="EMBL" id="CAXDID020000088">
    <property type="protein sequence ID" value="CAL6021199.1"/>
    <property type="molecule type" value="Genomic_DNA"/>
</dbReference>
<reference evidence="1" key="1">
    <citation type="submission" date="2023-06" db="EMBL/GenBank/DDBJ databases">
        <authorList>
            <person name="Kurt Z."/>
        </authorList>
    </citation>
    <scope>NUCLEOTIDE SEQUENCE</scope>
</reference>